<evidence type="ECO:0000313" key="7">
    <source>
        <dbReference type="Proteomes" id="UP000198287"/>
    </source>
</evidence>
<keyword evidence="5" id="KW-0443">Lipid metabolism</keyword>
<keyword evidence="4" id="KW-0949">S-adenosyl-L-methionine</keyword>
<evidence type="ECO:0000256" key="3">
    <source>
        <dbReference type="ARBA" id="ARBA00022679"/>
    </source>
</evidence>
<comment type="similarity">
    <text evidence="1">Belongs to the CFA/CMAS family.</text>
</comment>
<dbReference type="InterPro" id="IPR050723">
    <property type="entry name" value="CFA/CMAS"/>
</dbReference>
<dbReference type="InterPro" id="IPR003333">
    <property type="entry name" value="CMAS"/>
</dbReference>
<dbReference type="PIRSF" id="PIRSF003085">
    <property type="entry name" value="CMAS"/>
    <property type="match status" value="1"/>
</dbReference>
<dbReference type="Gene3D" id="3.40.50.150">
    <property type="entry name" value="Vaccinia Virus protein VP39"/>
    <property type="match status" value="1"/>
</dbReference>
<dbReference type="AlphaFoldDB" id="A0A226DTL5"/>
<dbReference type="STRING" id="158441.A0A226DTL5"/>
<protein>
    <submittedName>
        <fullName evidence="6">Cyclopropane-fatty-acyl-phospholipid synthase</fullName>
    </submittedName>
</protein>
<dbReference type="Proteomes" id="UP000198287">
    <property type="component" value="Unassembled WGS sequence"/>
</dbReference>
<keyword evidence="3" id="KW-0808">Transferase</keyword>
<organism evidence="6 7">
    <name type="scientific">Folsomia candida</name>
    <name type="common">Springtail</name>
    <dbReference type="NCBI Taxonomy" id="158441"/>
    <lineage>
        <taxon>Eukaryota</taxon>
        <taxon>Metazoa</taxon>
        <taxon>Ecdysozoa</taxon>
        <taxon>Arthropoda</taxon>
        <taxon>Hexapoda</taxon>
        <taxon>Collembola</taxon>
        <taxon>Entomobryomorpha</taxon>
        <taxon>Isotomoidea</taxon>
        <taxon>Isotomidae</taxon>
        <taxon>Proisotominae</taxon>
        <taxon>Folsomia</taxon>
    </lineage>
</organism>
<gene>
    <name evidence="6" type="ORF">Fcan01_17166</name>
</gene>
<dbReference type="NCBIfam" id="NF008686">
    <property type="entry name" value="PRK11705.1"/>
    <property type="match status" value="1"/>
</dbReference>
<dbReference type="Pfam" id="PF02353">
    <property type="entry name" value="CMAS"/>
    <property type="match status" value="1"/>
</dbReference>
<evidence type="ECO:0000313" key="6">
    <source>
        <dbReference type="EMBL" id="OXA48174.1"/>
    </source>
</evidence>
<evidence type="ECO:0000256" key="5">
    <source>
        <dbReference type="ARBA" id="ARBA00023098"/>
    </source>
</evidence>
<proteinExistence type="inferred from homology"/>
<dbReference type="PANTHER" id="PTHR43667:SF1">
    <property type="entry name" value="CYCLOPROPANE-FATTY-ACYL-PHOSPHOLIPID SYNTHASE"/>
    <property type="match status" value="1"/>
</dbReference>
<dbReference type="GO" id="GO:0008610">
    <property type="term" value="P:lipid biosynthetic process"/>
    <property type="evidence" value="ECO:0007669"/>
    <property type="project" value="InterPro"/>
</dbReference>
<dbReference type="EMBL" id="LNIX01000012">
    <property type="protein sequence ID" value="OXA48174.1"/>
    <property type="molecule type" value="Genomic_DNA"/>
</dbReference>
<dbReference type="OMA" id="ERHHFIG"/>
<sequence length="398" mass="46548">MDIVQEITCWSIFKGFDLYEFMARFVIRIIFPMVKWYVDRELGKLGHNTEGKGPLGIRVHDEKEFYLRLFVGRHTGLFEAHMDKVCTINDVKAMAISGLQSTKTLAFMHPLSTILDRFNLQSRSKAWQVGAEHYDLGNDLFETILCKNLLYTCAYWRNSSDLESAQIAKMDLVARKLKLKPGMKVLDIGFGYGALDYHLAKHYGVSVVAISISKGQIQHATKLCDGLPVEFRICDYRDLNEKFDRIAVIGMMEHVGHKNYREFFKVCNRCLTDDGFMLLHTIGNNDRNILGFDYWCHKYIFPNGCIPYYLQVCKAIEDVFLIEDWQNFGYDYYKTLAAWEVKFEENWDKLAPKYGERFHRMWHIYLNCAQAFFQTRSYQLWQIVLSKRGVEGGYESVR</sequence>
<dbReference type="OrthoDB" id="8300214at2759"/>
<dbReference type="PANTHER" id="PTHR43667">
    <property type="entry name" value="CYCLOPROPANE-FATTY-ACYL-PHOSPHOLIPID SYNTHASE"/>
    <property type="match status" value="1"/>
</dbReference>
<comment type="caution">
    <text evidence="6">The sequence shown here is derived from an EMBL/GenBank/DDBJ whole genome shotgun (WGS) entry which is preliminary data.</text>
</comment>
<dbReference type="GO" id="GO:0032259">
    <property type="term" value="P:methylation"/>
    <property type="evidence" value="ECO:0007669"/>
    <property type="project" value="UniProtKB-KW"/>
</dbReference>
<name>A0A226DTL5_FOLCA</name>
<accession>A0A226DTL5</accession>
<evidence type="ECO:0000256" key="1">
    <source>
        <dbReference type="ARBA" id="ARBA00010815"/>
    </source>
</evidence>
<evidence type="ECO:0000256" key="4">
    <source>
        <dbReference type="ARBA" id="ARBA00022691"/>
    </source>
</evidence>
<dbReference type="SUPFAM" id="SSF53335">
    <property type="entry name" value="S-adenosyl-L-methionine-dependent methyltransferases"/>
    <property type="match status" value="1"/>
</dbReference>
<dbReference type="GO" id="GO:0008168">
    <property type="term" value="F:methyltransferase activity"/>
    <property type="evidence" value="ECO:0007669"/>
    <property type="project" value="UniProtKB-KW"/>
</dbReference>
<keyword evidence="2" id="KW-0489">Methyltransferase</keyword>
<evidence type="ECO:0000256" key="2">
    <source>
        <dbReference type="ARBA" id="ARBA00022603"/>
    </source>
</evidence>
<dbReference type="InterPro" id="IPR029063">
    <property type="entry name" value="SAM-dependent_MTases_sf"/>
</dbReference>
<dbReference type="CDD" id="cd02440">
    <property type="entry name" value="AdoMet_MTases"/>
    <property type="match status" value="1"/>
</dbReference>
<reference evidence="6 7" key="1">
    <citation type="submission" date="2015-12" db="EMBL/GenBank/DDBJ databases">
        <title>The genome of Folsomia candida.</title>
        <authorList>
            <person name="Faddeeva A."/>
            <person name="Derks M.F."/>
            <person name="Anvar Y."/>
            <person name="Smit S."/>
            <person name="Van Straalen N."/>
            <person name="Roelofs D."/>
        </authorList>
    </citation>
    <scope>NUCLEOTIDE SEQUENCE [LARGE SCALE GENOMIC DNA]</scope>
    <source>
        <strain evidence="6 7">VU population</strain>
        <tissue evidence="6">Whole body</tissue>
    </source>
</reference>
<keyword evidence="7" id="KW-1185">Reference proteome</keyword>